<proteinExistence type="predicted"/>
<protein>
    <submittedName>
        <fullName evidence="2">Uncharacterized protein</fullName>
    </submittedName>
</protein>
<organism evidence="2 3">
    <name type="scientific">Fodinibius salipaludis</name>
    <dbReference type="NCBI Taxonomy" id="2032627"/>
    <lineage>
        <taxon>Bacteria</taxon>
        <taxon>Pseudomonadati</taxon>
        <taxon>Balneolota</taxon>
        <taxon>Balneolia</taxon>
        <taxon>Balneolales</taxon>
        <taxon>Balneolaceae</taxon>
        <taxon>Fodinibius</taxon>
    </lineage>
</organism>
<accession>A0A2A2G8D0</accession>
<feature type="signal peptide" evidence="1">
    <location>
        <begin position="1"/>
        <end position="21"/>
    </location>
</feature>
<evidence type="ECO:0000256" key="1">
    <source>
        <dbReference type="SAM" id="SignalP"/>
    </source>
</evidence>
<evidence type="ECO:0000313" key="3">
    <source>
        <dbReference type="Proteomes" id="UP000218831"/>
    </source>
</evidence>
<dbReference type="AlphaFoldDB" id="A0A2A2G8D0"/>
<dbReference type="RefSeq" id="WP_095606759.1">
    <property type="nucleotide sequence ID" value="NZ_NSKE01000007.1"/>
</dbReference>
<feature type="chain" id="PRO_5013036503" evidence="1">
    <location>
        <begin position="22"/>
        <end position="268"/>
    </location>
</feature>
<comment type="caution">
    <text evidence="2">The sequence shown here is derived from an EMBL/GenBank/DDBJ whole genome shotgun (WGS) entry which is preliminary data.</text>
</comment>
<keyword evidence="1" id="KW-0732">Signal</keyword>
<sequence length="268" mass="30727">MNRYFKYVAFIVLIVGLMACGDDSTGPDVDPGDAPEFPQVQNEEAKPDFSFFEDNQPKVVKGESLAETSNYYDARSVALANQYTFAFANVYSGFLLAGSNEDADFEDGMWVWAYSYSYQNETVSIKTTAEEVANGYQWAMYWSYDDGETSFEDYKVMEGIVSEDGSSGEWKFNILNPDTNEEVLAYNSEWEVISDTENNMSVKWYDETGNSTLTVEYNEDQPEFYMTFTYPDESDVVLFWNTDTNEGYYDEGGDRRCWDENFEDISCS</sequence>
<dbReference type="EMBL" id="NSKE01000007">
    <property type="protein sequence ID" value="PAU93568.1"/>
    <property type="molecule type" value="Genomic_DNA"/>
</dbReference>
<dbReference type="OrthoDB" id="1524618at2"/>
<reference evidence="2 3" key="1">
    <citation type="submission" date="2017-08" db="EMBL/GenBank/DDBJ databases">
        <title>Aliifodinibius alkalisoli sp. nov., isolated from saline alkaline soil.</title>
        <authorList>
            <person name="Liu D."/>
            <person name="Zhang G."/>
        </authorList>
    </citation>
    <scope>NUCLEOTIDE SEQUENCE [LARGE SCALE GENOMIC DNA]</scope>
    <source>
        <strain evidence="2 3">WN023</strain>
    </source>
</reference>
<gene>
    <name evidence="2" type="ORF">CK503_10450</name>
</gene>
<evidence type="ECO:0000313" key="2">
    <source>
        <dbReference type="EMBL" id="PAU93568.1"/>
    </source>
</evidence>
<keyword evidence="3" id="KW-1185">Reference proteome</keyword>
<dbReference type="Proteomes" id="UP000218831">
    <property type="component" value="Unassembled WGS sequence"/>
</dbReference>
<name>A0A2A2G8D0_9BACT</name>
<dbReference type="PROSITE" id="PS51257">
    <property type="entry name" value="PROKAR_LIPOPROTEIN"/>
    <property type="match status" value="1"/>
</dbReference>